<sequence length="253" mass="27393">MPFTPAHVAAVLPLISSARLRPVFDPWALAIGAMVPDLPIFLPFLPTYADWHSVPGILTLDLLSVVVLVYLFHGLFREPLIALLPPALSGRAATLKPSLRLPPIVFGALLGSATHVFWDSFTHSYSVDVWGWTFFDERVLGVISVFRLLQYLSSIAGLAVVAWWAVRGLSRMAAAAVPGHLHTPWPVRRAVLSACAAGIVLGAAVWPLIDHPEHGSLASLVTRVGAGTLVGLGLVLTGYAVTWQVRRRRVRTI</sequence>
<dbReference type="Proteomes" id="UP001612741">
    <property type="component" value="Unassembled WGS sequence"/>
</dbReference>
<organism evidence="2 3">
    <name type="scientific">Nonomuraea typhae</name>
    <dbReference type="NCBI Taxonomy" id="2603600"/>
    <lineage>
        <taxon>Bacteria</taxon>
        <taxon>Bacillati</taxon>
        <taxon>Actinomycetota</taxon>
        <taxon>Actinomycetes</taxon>
        <taxon>Streptosporangiales</taxon>
        <taxon>Streptosporangiaceae</taxon>
        <taxon>Nonomuraea</taxon>
    </lineage>
</organism>
<comment type="caution">
    <text evidence="2">The sequence shown here is derived from an EMBL/GenBank/DDBJ whole genome shotgun (WGS) entry which is preliminary data.</text>
</comment>
<keyword evidence="1" id="KW-1133">Transmembrane helix</keyword>
<keyword evidence="3" id="KW-1185">Reference proteome</keyword>
<feature type="transmembrane region" description="Helical" evidence="1">
    <location>
        <begin position="138"/>
        <end position="166"/>
    </location>
</feature>
<evidence type="ECO:0000313" key="3">
    <source>
        <dbReference type="Proteomes" id="UP001612741"/>
    </source>
</evidence>
<dbReference type="EMBL" id="JBITGY010000004">
    <property type="protein sequence ID" value="MFI6498793.1"/>
    <property type="molecule type" value="Genomic_DNA"/>
</dbReference>
<accession>A0ABW7YSG4</accession>
<reference evidence="2 3" key="1">
    <citation type="submission" date="2024-10" db="EMBL/GenBank/DDBJ databases">
        <title>The Natural Products Discovery Center: Release of the First 8490 Sequenced Strains for Exploring Actinobacteria Biosynthetic Diversity.</title>
        <authorList>
            <person name="Kalkreuter E."/>
            <person name="Kautsar S.A."/>
            <person name="Yang D."/>
            <person name="Bader C.D."/>
            <person name="Teijaro C.N."/>
            <person name="Fluegel L."/>
            <person name="Davis C.M."/>
            <person name="Simpson J.R."/>
            <person name="Lauterbach L."/>
            <person name="Steele A.D."/>
            <person name="Gui C."/>
            <person name="Meng S."/>
            <person name="Li G."/>
            <person name="Viehrig K."/>
            <person name="Ye F."/>
            <person name="Su P."/>
            <person name="Kiefer A.F."/>
            <person name="Nichols A."/>
            <person name="Cepeda A.J."/>
            <person name="Yan W."/>
            <person name="Fan B."/>
            <person name="Jiang Y."/>
            <person name="Adhikari A."/>
            <person name="Zheng C.-J."/>
            <person name="Schuster L."/>
            <person name="Cowan T.M."/>
            <person name="Smanski M.J."/>
            <person name="Chevrette M.G."/>
            <person name="De Carvalho L.P.S."/>
            <person name="Shen B."/>
        </authorList>
    </citation>
    <scope>NUCLEOTIDE SEQUENCE [LARGE SCALE GENOMIC DNA]</scope>
    <source>
        <strain evidence="2 3">NPDC050545</strain>
    </source>
</reference>
<proteinExistence type="predicted"/>
<feature type="transmembrane region" description="Helical" evidence="1">
    <location>
        <begin position="56"/>
        <end position="76"/>
    </location>
</feature>
<keyword evidence="1" id="KW-0812">Transmembrane</keyword>
<dbReference type="InterPro" id="IPR025238">
    <property type="entry name" value="DUF4184"/>
</dbReference>
<gene>
    <name evidence="2" type="ORF">ACIBG2_15495</name>
</gene>
<keyword evidence="1" id="KW-0472">Membrane</keyword>
<dbReference type="Pfam" id="PF13803">
    <property type="entry name" value="DUF4184"/>
    <property type="match status" value="1"/>
</dbReference>
<feature type="transmembrane region" description="Helical" evidence="1">
    <location>
        <begin position="221"/>
        <end position="241"/>
    </location>
</feature>
<name>A0ABW7YSG4_9ACTN</name>
<evidence type="ECO:0000256" key="1">
    <source>
        <dbReference type="SAM" id="Phobius"/>
    </source>
</evidence>
<protein>
    <submittedName>
        <fullName evidence="2">DUF4184 family protein</fullName>
    </submittedName>
</protein>
<dbReference type="RefSeq" id="WP_397082030.1">
    <property type="nucleotide sequence ID" value="NZ_JBITGY010000004.1"/>
</dbReference>
<feature type="transmembrane region" description="Helical" evidence="1">
    <location>
        <begin position="187"/>
        <end position="209"/>
    </location>
</feature>
<evidence type="ECO:0000313" key="2">
    <source>
        <dbReference type="EMBL" id="MFI6498793.1"/>
    </source>
</evidence>